<evidence type="ECO:0000313" key="5">
    <source>
        <dbReference type="Proteomes" id="UP000663873"/>
    </source>
</evidence>
<dbReference type="Proteomes" id="UP000663873">
    <property type="component" value="Unassembled WGS sequence"/>
</dbReference>
<feature type="non-terminal residue" evidence="2">
    <location>
        <position position="1"/>
    </location>
</feature>
<sequence length="113" mass="12532">GVLLAIRKNIKCCEKVNKTANDNEIIAIQLRTSSGYLLIASIYIPPAAQLVNEVFEELYQLNNDRLILGDLNASLQLMGSNRTNSKGRQLGKLLDEGYLQCADSTLTTYTKQL</sequence>
<protein>
    <recommendedName>
        <fullName evidence="1">Endonuclease/exonuclease/phosphatase domain-containing protein</fullName>
    </recommendedName>
</protein>
<dbReference type="Proteomes" id="UP000663825">
    <property type="component" value="Unassembled WGS sequence"/>
</dbReference>
<keyword evidence="5" id="KW-1185">Reference proteome</keyword>
<dbReference type="OrthoDB" id="410155at2759"/>
<dbReference type="SUPFAM" id="SSF56219">
    <property type="entry name" value="DNase I-like"/>
    <property type="match status" value="1"/>
</dbReference>
<dbReference type="Gene3D" id="3.60.10.10">
    <property type="entry name" value="Endonuclease/exonuclease/phosphatase"/>
    <property type="match status" value="1"/>
</dbReference>
<accession>A0A817PBT0</accession>
<organism evidence="2 4">
    <name type="scientific">Rotaria socialis</name>
    <dbReference type="NCBI Taxonomy" id="392032"/>
    <lineage>
        <taxon>Eukaryota</taxon>
        <taxon>Metazoa</taxon>
        <taxon>Spiralia</taxon>
        <taxon>Gnathifera</taxon>
        <taxon>Rotifera</taxon>
        <taxon>Eurotatoria</taxon>
        <taxon>Bdelloidea</taxon>
        <taxon>Philodinida</taxon>
        <taxon>Philodinidae</taxon>
        <taxon>Rotaria</taxon>
    </lineage>
</organism>
<dbReference type="EMBL" id="CAJOBP010036366">
    <property type="protein sequence ID" value="CAF4716995.1"/>
    <property type="molecule type" value="Genomic_DNA"/>
</dbReference>
<gene>
    <name evidence="2" type="ORF">TIS948_LOCUS9657</name>
    <name evidence="3" type="ORF">UJA718_LOCUS37044</name>
</gene>
<feature type="domain" description="Endonuclease/exonuclease/phosphatase" evidence="1">
    <location>
        <begin position="38"/>
        <end position="110"/>
    </location>
</feature>
<dbReference type="InterPro" id="IPR036691">
    <property type="entry name" value="Endo/exonu/phosph_ase_sf"/>
</dbReference>
<dbReference type="InterPro" id="IPR005135">
    <property type="entry name" value="Endo/exonuclease/phosphatase"/>
</dbReference>
<dbReference type="EMBL" id="CAJNXB010001258">
    <property type="protein sequence ID" value="CAF3150154.1"/>
    <property type="molecule type" value="Genomic_DNA"/>
</dbReference>
<evidence type="ECO:0000313" key="2">
    <source>
        <dbReference type="EMBL" id="CAF3150154.1"/>
    </source>
</evidence>
<comment type="caution">
    <text evidence="2">The sequence shown here is derived from an EMBL/GenBank/DDBJ whole genome shotgun (WGS) entry which is preliminary data.</text>
</comment>
<dbReference type="Pfam" id="PF14529">
    <property type="entry name" value="Exo_endo_phos_2"/>
    <property type="match status" value="1"/>
</dbReference>
<proteinExistence type="predicted"/>
<evidence type="ECO:0000259" key="1">
    <source>
        <dbReference type="Pfam" id="PF14529"/>
    </source>
</evidence>
<dbReference type="AlphaFoldDB" id="A0A817PBT0"/>
<evidence type="ECO:0000313" key="4">
    <source>
        <dbReference type="Proteomes" id="UP000663825"/>
    </source>
</evidence>
<reference evidence="2" key="1">
    <citation type="submission" date="2021-02" db="EMBL/GenBank/DDBJ databases">
        <authorList>
            <person name="Nowell W R."/>
        </authorList>
    </citation>
    <scope>NUCLEOTIDE SEQUENCE</scope>
</reference>
<dbReference type="GO" id="GO:0003824">
    <property type="term" value="F:catalytic activity"/>
    <property type="evidence" value="ECO:0007669"/>
    <property type="project" value="InterPro"/>
</dbReference>
<name>A0A817PBT0_9BILA</name>
<evidence type="ECO:0000313" key="3">
    <source>
        <dbReference type="EMBL" id="CAF4716995.1"/>
    </source>
</evidence>